<sequence>MTLQRQFLCHTLVAKILWSCFLTPNKDKLDLTLEMHSSESSIYRNVQCLNKALSPCYKLHFSYKEMAFSGQEEEIRAFYTNFFIEMSHATSRWPFSGLVEEEDVHHLICCLAQDIRLAPFPNHFNFLKYVSAVALIRFQQGKEIPGLHPQPFLHDLFKKMAGRPVVQEILEKYLPLTAGKPVDALYQIFGSFIANGYLPFLTDPKGRDWARENYKVHYLFFKDLIADLTEKYNLTIDDPDELYYKLFIYMRFKAQNIDAARFFIDYTINMASRIQPYNPALYKDLYTRLDKHLTRYAPTFHNKLPYLIYNIYMLWPKLLSQLLVSRPPCRALVISQYDKNYSESLTDLLNTLNPNLLQVDTYDAYLVDLEAIKASSYELFITDFPLDDLAPDKMVLSFEQLPLPHQLQQLLLTVTNSILKKRQGAAFRIDHKPEAVALSADRPENPLL</sequence>
<accession>A0A1G6XVU1</accession>
<dbReference type="InterPro" id="IPR007737">
    <property type="entry name" value="Mga_HTH"/>
</dbReference>
<dbReference type="EMBL" id="FNAF01000008">
    <property type="protein sequence ID" value="SDD82289.1"/>
    <property type="molecule type" value="Genomic_DNA"/>
</dbReference>
<dbReference type="Pfam" id="PF05043">
    <property type="entry name" value="Mga"/>
    <property type="match status" value="1"/>
</dbReference>
<dbReference type="PANTHER" id="PTHR30185:SF18">
    <property type="entry name" value="TRANSCRIPTIONAL REGULATOR MTLR"/>
    <property type="match status" value="1"/>
</dbReference>
<organism evidence="4 5">
    <name type="scientific">Peptococcus niger</name>
    <dbReference type="NCBI Taxonomy" id="2741"/>
    <lineage>
        <taxon>Bacteria</taxon>
        <taxon>Bacillati</taxon>
        <taxon>Bacillota</taxon>
        <taxon>Clostridia</taxon>
        <taxon>Eubacteriales</taxon>
        <taxon>Peptococcaceae</taxon>
        <taxon>Peptococcus</taxon>
    </lineage>
</organism>
<reference evidence="4 5" key="1">
    <citation type="submission" date="2016-10" db="EMBL/GenBank/DDBJ databases">
        <authorList>
            <person name="de Groot N.N."/>
        </authorList>
    </citation>
    <scope>NUCLEOTIDE SEQUENCE [LARGE SCALE GENOMIC DNA]</scope>
    <source>
        <strain evidence="4 5">DSM 20475</strain>
    </source>
</reference>
<evidence type="ECO:0000313" key="5">
    <source>
        <dbReference type="Proteomes" id="UP000198995"/>
    </source>
</evidence>
<dbReference type="STRING" id="2741.SAMN04489866_1087"/>
<evidence type="ECO:0000259" key="3">
    <source>
        <dbReference type="Pfam" id="PF05043"/>
    </source>
</evidence>
<keyword evidence="5" id="KW-1185">Reference proteome</keyword>
<proteinExistence type="predicted"/>
<name>A0A1G6XVU1_PEPNI</name>
<protein>
    <submittedName>
        <fullName evidence="4">Mga helix-turn-helix domain-containing protein</fullName>
    </submittedName>
</protein>
<keyword evidence="2" id="KW-0804">Transcription</keyword>
<evidence type="ECO:0000313" key="4">
    <source>
        <dbReference type="EMBL" id="SDD82289.1"/>
    </source>
</evidence>
<feature type="domain" description="Mga helix-turn-helix" evidence="3">
    <location>
        <begin position="8"/>
        <end position="83"/>
    </location>
</feature>
<evidence type="ECO:0000256" key="1">
    <source>
        <dbReference type="ARBA" id="ARBA00023015"/>
    </source>
</evidence>
<gene>
    <name evidence="4" type="ORF">SAMN04489866_1087</name>
</gene>
<evidence type="ECO:0000256" key="2">
    <source>
        <dbReference type="ARBA" id="ARBA00023163"/>
    </source>
</evidence>
<dbReference type="OrthoDB" id="1711164at2"/>
<dbReference type="Proteomes" id="UP000198995">
    <property type="component" value="Unassembled WGS sequence"/>
</dbReference>
<dbReference type="AlphaFoldDB" id="A0A1G6XVU1"/>
<dbReference type="PANTHER" id="PTHR30185">
    <property type="entry name" value="CRYPTIC BETA-GLUCOSIDE BGL OPERON ANTITERMINATOR"/>
    <property type="match status" value="1"/>
</dbReference>
<keyword evidence="1" id="KW-0805">Transcription regulation</keyword>
<dbReference type="InterPro" id="IPR050661">
    <property type="entry name" value="BglG_antiterminators"/>
</dbReference>